<dbReference type="GeneID" id="25338218"/>
<proteinExistence type="predicted"/>
<dbReference type="OMA" id="APSENEC"/>
<dbReference type="PROSITE" id="PS50092">
    <property type="entry name" value="TSP1"/>
    <property type="match status" value="1"/>
</dbReference>
<dbReference type="Gene3D" id="2.130.10.30">
    <property type="entry name" value="Regulator of chromosome condensation 1/beta-lactamase-inhibitor protein II"/>
    <property type="match status" value="2"/>
</dbReference>
<reference evidence="1" key="1">
    <citation type="submission" date="2013-10" db="EMBL/GenBank/DDBJ databases">
        <title>Genomic analysis of the causative agents of coccidiosis in chickens.</title>
        <authorList>
            <person name="Reid A.J."/>
            <person name="Blake D."/>
            <person name="Billington K."/>
            <person name="Browne H."/>
            <person name="Dunn M."/>
            <person name="Hung S."/>
            <person name="Kawahara F."/>
            <person name="Miranda-Saavedra D."/>
            <person name="Mourier T."/>
            <person name="Nagra H."/>
            <person name="Otto T.D."/>
            <person name="Rawlings N."/>
            <person name="Sanchez A."/>
            <person name="Sanders M."/>
            <person name="Subramaniam C."/>
            <person name="Tay Y."/>
            <person name="Dear P."/>
            <person name="Doerig C."/>
            <person name="Gruber A."/>
            <person name="Parkinson J."/>
            <person name="Shirley M."/>
            <person name="Wan K.L."/>
            <person name="Berriman M."/>
            <person name="Tomley F."/>
            <person name="Pain A."/>
        </authorList>
    </citation>
    <scope>NUCLEOTIDE SEQUENCE [LARGE SCALE GENOMIC DNA]</scope>
    <source>
        <strain evidence="1">Weybridge</strain>
    </source>
</reference>
<dbReference type="InterPro" id="IPR009091">
    <property type="entry name" value="RCC1/BLIP-II"/>
</dbReference>
<dbReference type="VEuPathDB" id="ToxoDB:EMWEY_00042320"/>
<name>U6MBJ6_EIMMA</name>
<protein>
    <recommendedName>
        <fullName evidence="3">Regulator of chromosome condensation domain-containing protein</fullName>
    </recommendedName>
</protein>
<dbReference type="InterPro" id="IPR000884">
    <property type="entry name" value="TSP1_rpt"/>
</dbReference>
<dbReference type="SUPFAM" id="SSF50985">
    <property type="entry name" value="RCC1/BLIP-II"/>
    <property type="match status" value="1"/>
</dbReference>
<dbReference type="RefSeq" id="XP_013338212.1">
    <property type="nucleotide sequence ID" value="XM_013482758.1"/>
</dbReference>
<reference evidence="1" key="2">
    <citation type="submission" date="2013-10" db="EMBL/GenBank/DDBJ databases">
        <authorList>
            <person name="Aslett M."/>
        </authorList>
    </citation>
    <scope>NUCLEOTIDE SEQUENCE [LARGE SCALE GENOMIC DNA]</scope>
    <source>
        <strain evidence="1">Weybridge</strain>
    </source>
</reference>
<sequence length="515" mass="53286">MAKREAAAAKAAAAREKARNATYTPQIYCSNPKSKGCTGLTELNTALQQDKPASVMLAGISCHPQGTAFALLFSDGTVLAMGEALQGGEMTAEVKNGLGRFEASRSQRVKTIAATTGAFAVLMQNGSVYAWGDTTVGGELPTPEPNDCTELIAADVGFAARTAGGTVYSWGKGITLPSRLNTSAFHAASIWAERTCFAAISSTGELAVWGTSTSSAPFCNEGFAASESVPFQQVKEKLSSGVKYVRFNGRAGVAARKKGATEAAPGTWELVGWGDPEAGANPPNGLHSVAKNGVKSLHANSAAFLVVGSENLVGVWGDSSTGGGNIPLEFTHDRPVVSVIELSGSFVLIYTSGEVLVYGKAGATLYSGVLGTTSQQAVVVNLEEGTSVVRGIGGTDYFLGAIGTPCVPGSWMEWGLCNGSCFGSRKREREILYEAQNGGSCTISNIGIETCRGPEAANEECASVMTTEEEETTANTTTSLATTLSIETILGIAAAGVSEHRMQKPFAATAIGYCS</sequence>
<evidence type="ECO:0000313" key="1">
    <source>
        <dbReference type="EMBL" id="CDJ61562.1"/>
    </source>
</evidence>
<keyword evidence="2" id="KW-1185">Reference proteome</keyword>
<dbReference type="EMBL" id="HG722132">
    <property type="protein sequence ID" value="CDJ61562.1"/>
    <property type="molecule type" value="Genomic_DNA"/>
</dbReference>
<accession>U6MBJ6</accession>
<dbReference type="AlphaFoldDB" id="U6MBJ6"/>
<dbReference type="OrthoDB" id="408734at2759"/>
<organism evidence="1 2">
    <name type="scientific">Eimeria maxima</name>
    <name type="common">Coccidian parasite</name>
    <dbReference type="NCBI Taxonomy" id="5804"/>
    <lineage>
        <taxon>Eukaryota</taxon>
        <taxon>Sar</taxon>
        <taxon>Alveolata</taxon>
        <taxon>Apicomplexa</taxon>
        <taxon>Conoidasida</taxon>
        <taxon>Coccidia</taxon>
        <taxon>Eucoccidiorida</taxon>
        <taxon>Eimeriorina</taxon>
        <taxon>Eimeriidae</taxon>
        <taxon>Eimeria</taxon>
    </lineage>
</organism>
<dbReference type="Proteomes" id="UP000030763">
    <property type="component" value="Unassembled WGS sequence"/>
</dbReference>
<evidence type="ECO:0008006" key="3">
    <source>
        <dbReference type="Google" id="ProtNLM"/>
    </source>
</evidence>
<gene>
    <name evidence="1" type="ORF">EMWEY_00042320</name>
</gene>
<evidence type="ECO:0000313" key="2">
    <source>
        <dbReference type="Proteomes" id="UP000030763"/>
    </source>
</evidence>